<dbReference type="AlphaFoldDB" id="B0DZ33"/>
<reference evidence="2 3" key="1">
    <citation type="journal article" date="2008" name="Nature">
        <title>The genome of Laccaria bicolor provides insights into mycorrhizal symbiosis.</title>
        <authorList>
            <person name="Martin F."/>
            <person name="Aerts A."/>
            <person name="Ahren D."/>
            <person name="Brun A."/>
            <person name="Danchin E.G.J."/>
            <person name="Duchaussoy F."/>
            <person name="Gibon J."/>
            <person name="Kohler A."/>
            <person name="Lindquist E."/>
            <person name="Pereda V."/>
            <person name="Salamov A."/>
            <person name="Shapiro H.J."/>
            <person name="Wuyts J."/>
            <person name="Blaudez D."/>
            <person name="Buee M."/>
            <person name="Brokstein P."/>
            <person name="Canbaeck B."/>
            <person name="Cohen D."/>
            <person name="Courty P.E."/>
            <person name="Coutinho P.M."/>
            <person name="Delaruelle C."/>
            <person name="Detter J.C."/>
            <person name="Deveau A."/>
            <person name="DiFazio S."/>
            <person name="Duplessis S."/>
            <person name="Fraissinet-Tachet L."/>
            <person name="Lucic E."/>
            <person name="Frey-Klett P."/>
            <person name="Fourrey C."/>
            <person name="Feussner I."/>
            <person name="Gay G."/>
            <person name="Grimwood J."/>
            <person name="Hoegger P.J."/>
            <person name="Jain P."/>
            <person name="Kilaru S."/>
            <person name="Labbe J."/>
            <person name="Lin Y.C."/>
            <person name="Legue V."/>
            <person name="Le Tacon F."/>
            <person name="Marmeisse R."/>
            <person name="Melayah D."/>
            <person name="Montanini B."/>
            <person name="Muratet M."/>
            <person name="Nehls U."/>
            <person name="Niculita-Hirzel H."/>
            <person name="Oudot-Le Secq M.P."/>
            <person name="Peter M."/>
            <person name="Quesneville H."/>
            <person name="Rajashekar B."/>
            <person name="Reich M."/>
            <person name="Rouhier N."/>
            <person name="Schmutz J."/>
            <person name="Yin T."/>
            <person name="Chalot M."/>
            <person name="Henrissat B."/>
            <person name="Kuees U."/>
            <person name="Lucas S."/>
            <person name="Van de Peer Y."/>
            <person name="Podila G.K."/>
            <person name="Polle A."/>
            <person name="Pukkila P.J."/>
            <person name="Richardson P.M."/>
            <person name="Rouze P."/>
            <person name="Sanders I.R."/>
            <person name="Stajich J.E."/>
            <person name="Tunlid A."/>
            <person name="Tuskan G."/>
            <person name="Grigoriev I.V."/>
        </authorList>
    </citation>
    <scope>NUCLEOTIDE SEQUENCE [LARGE SCALE GENOMIC DNA]</scope>
    <source>
        <strain evidence="3">S238N-H82 / ATCC MYA-4686</strain>
    </source>
</reference>
<dbReference type="HOGENOM" id="CLU_2558676_0_0_1"/>
<sequence length="82" mass="8841">MKSSIYLAGALSALTGLQSTVASPVIFQTDGTFKLTVFSDLHFGENPEGVCGPEQAKNSTMLMKTVFPCEKSDYVHVLLSVR</sequence>
<accession>B0DZ33</accession>
<feature type="signal peptide" evidence="1">
    <location>
        <begin position="1"/>
        <end position="22"/>
    </location>
</feature>
<name>B0DZ33_LACBS</name>
<dbReference type="InParanoid" id="B0DZ33"/>
<dbReference type="OrthoDB" id="783096at2759"/>
<organism evidence="3">
    <name type="scientific">Laccaria bicolor (strain S238N-H82 / ATCC MYA-4686)</name>
    <name type="common">Bicoloured deceiver</name>
    <name type="synonym">Laccaria laccata var. bicolor</name>
    <dbReference type="NCBI Taxonomy" id="486041"/>
    <lineage>
        <taxon>Eukaryota</taxon>
        <taxon>Fungi</taxon>
        <taxon>Dikarya</taxon>
        <taxon>Basidiomycota</taxon>
        <taxon>Agaricomycotina</taxon>
        <taxon>Agaricomycetes</taxon>
        <taxon>Agaricomycetidae</taxon>
        <taxon>Agaricales</taxon>
        <taxon>Agaricineae</taxon>
        <taxon>Hydnangiaceae</taxon>
        <taxon>Laccaria</taxon>
    </lineage>
</organism>
<proteinExistence type="predicted"/>
<dbReference type="Proteomes" id="UP000001194">
    <property type="component" value="Unassembled WGS sequence"/>
</dbReference>
<dbReference type="GeneID" id="6084865"/>
<keyword evidence="1" id="KW-0732">Signal</keyword>
<dbReference type="RefSeq" id="XP_001889220.1">
    <property type="nucleotide sequence ID" value="XM_001889185.1"/>
</dbReference>
<evidence type="ECO:0000313" key="3">
    <source>
        <dbReference type="Proteomes" id="UP000001194"/>
    </source>
</evidence>
<evidence type="ECO:0000256" key="1">
    <source>
        <dbReference type="SAM" id="SignalP"/>
    </source>
</evidence>
<keyword evidence="3" id="KW-1185">Reference proteome</keyword>
<protein>
    <submittedName>
        <fullName evidence="2">Predicted protein</fullName>
    </submittedName>
</protein>
<evidence type="ECO:0000313" key="2">
    <source>
        <dbReference type="EMBL" id="EDR00163.1"/>
    </source>
</evidence>
<feature type="chain" id="PRO_5002749343" evidence="1">
    <location>
        <begin position="23"/>
        <end position="82"/>
    </location>
</feature>
<dbReference type="EMBL" id="DS547153">
    <property type="protein sequence ID" value="EDR00163.1"/>
    <property type="molecule type" value="Genomic_DNA"/>
</dbReference>
<dbReference type="KEGG" id="lbc:LACBIDRAFT_314716"/>
<gene>
    <name evidence="2" type="ORF">LACBIDRAFT_314716</name>
</gene>